<name>A0A813IP46_POLGL</name>
<feature type="non-terminal residue" evidence="2">
    <location>
        <position position="262"/>
    </location>
</feature>
<dbReference type="EMBL" id="CAJNNW010010858">
    <property type="protein sequence ID" value="CAE8652544.1"/>
    <property type="molecule type" value="Genomic_DNA"/>
</dbReference>
<feature type="region of interest" description="Disordered" evidence="1">
    <location>
        <begin position="130"/>
        <end position="177"/>
    </location>
</feature>
<protein>
    <submittedName>
        <fullName evidence="2">Uncharacterized protein</fullName>
    </submittedName>
</protein>
<dbReference type="Proteomes" id="UP000626109">
    <property type="component" value="Unassembled WGS sequence"/>
</dbReference>
<gene>
    <name evidence="2" type="ORF">PGLA2088_LOCUS9774</name>
</gene>
<feature type="non-terminal residue" evidence="2">
    <location>
        <position position="1"/>
    </location>
</feature>
<accession>A0A813IP46</accession>
<evidence type="ECO:0000256" key="1">
    <source>
        <dbReference type="SAM" id="MobiDB-lite"/>
    </source>
</evidence>
<organism evidence="2 3">
    <name type="scientific">Polarella glacialis</name>
    <name type="common">Dinoflagellate</name>
    <dbReference type="NCBI Taxonomy" id="89957"/>
    <lineage>
        <taxon>Eukaryota</taxon>
        <taxon>Sar</taxon>
        <taxon>Alveolata</taxon>
        <taxon>Dinophyceae</taxon>
        <taxon>Suessiales</taxon>
        <taxon>Suessiaceae</taxon>
        <taxon>Polarella</taxon>
    </lineage>
</organism>
<sequence>VVGVRSERALLPIDVPASNGGIRRPSSTTSEYRPVGLASISPVASPISIRKLKRFHTSPTSGGSFPFDTSEVPLLGRALGQGAPEGREHQGQRSFTSSDLQDIRDIGYQDIGYGKKLVTLSPNKVTVTAWKRPTSKQAQQEASARSAEPQSRSDAFNQLNSPMMQRRKRQALESDVLSKKANAARALQIDQQRTAVDKLSMSETPEALETRIRIVEARTALRLFAPIPTPKEYIPKVWAGCDVMTRKSVREHCQALPDHLRI</sequence>
<feature type="compositionally biased region" description="Low complexity" evidence="1">
    <location>
        <begin position="137"/>
        <end position="153"/>
    </location>
</feature>
<evidence type="ECO:0000313" key="2">
    <source>
        <dbReference type="EMBL" id="CAE8652544.1"/>
    </source>
</evidence>
<feature type="region of interest" description="Disordered" evidence="1">
    <location>
        <begin position="79"/>
        <end position="100"/>
    </location>
</feature>
<comment type="caution">
    <text evidence="2">The sequence shown here is derived from an EMBL/GenBank/DDBJ whole genome shotgun (WGS) entry which is preliminary data.</text>
</comment>
<evidence type="ECO:0000313" key="3">
    <source>
        <dbReference type="Proteomes" id="UP000626109"/>
    </source>
</evidence>
<feature type="compositionally biased region" description="Polar residues" evidence="1">
    <location>
        <begin position="154"/>
        <end position="163"/>
    </location>
</feature>
<dbReference type="AlphaFoldDB" id="A0A813IP46"/>
<reference evidence="2" key="1">
    <citation type="submission" date="2021-02" db="EMBL/GenBank/DDBJ databases">
        <authorList>
            <person name="Dougan E. K."/>
            <person name="Rhodes N."/>
            <person name="Thang M."/>
            <person name="Chan C."/>
        </authorList>
    </citation>
    <scope>NUCLEOTIDE SEQUENCE</scope>
</reference>
<proteinExistence type="predicted"/>